<dbReference type="InterPro" id="IPR036849">
    <property type="entry name" value="Enolase-like_C_sf"/>
</dbReference>
<dbReference type="Proteomes" id="UP000467006">
    <property type="component" value="Chromosome"/>
</dbReference>
<dbReference type="Gene3D" id="3.20.20.120">
    <property type="entry name" value="Enolase-like C-terminal domain"/>
    <property type="match status" value="1"/>
</dbReference>
<reference evidence="1 2" key="1">
    <citation type="journal article" date="2019" name="Emerg. Microbes Infect.">
        <title>Comprehensive subspecies identification of 175 nontuberculous mycobacteria species based on 7547 genomic profiles.</title>
        <authorList>
            <person name="Matsumoto Y."/>
            <person name="Kinjo T."/>
            <person name="Motooka D."/>
            <person name="Nabeya D."/>
            <person name="Jung N."/>
            <person name="Uechi K."/>
            <person name="Horii T."/>
            <person name="Iida T."/>
            <person name="Fujita J."/>
            <person name="Nakamura S."/>
        </authorList>
    </citation>
    <scope>NUCLEOTIDE SEQUENCE [LARGE SCALE GENOMIC DNA]</scope>
    <source>
        <strain evidence="1 2">JCM 6396</strain>
    </source>
</reference>
<organism evidence="1 2">
    <name type="scientific">Mycolicibacterium duvalii</name>
    <dbReference type="NCBI Taxonomy" id="39688"/>
    <lineage>
        <taxon>Bacteria</taxon>
        <taxon>Bacillati</taxon>
        <taxon>Actinomycetota</taxon>
        <taxon>Actinomycetes</taxon>
        <taxon>Mycobacteriales</taxon>
        <taxon>Mycobacteriaceae</taxon>
        <taxon>Mycolicibacterium</taxon>
    </lineage>
</organism>
<proteinExistence type="predicted"/>
<dbReference type="Gene3D" id="3.30.390.10">
    <property type="entry name" value="Enolase-like, N-terminal domain"/>
    <property type="match status" value="1"/>
</dbReference>
<evidence type="ECO:0000313" key="1">
    <source>
        <dbReference type="EMBL" id="BBX16324.1"/>
    </source>
</evidence>
<gene>
    <name evidence="1" type="primary">menC_1</name>
    <name evidence="1" type="ORF">MDUV_11840</name>
</gene>
<evidence type="ECO:0000313" key="2">
    <source>
        <dbReference type="Proteomes" id="UP000467006"/>
    </source>
</evidence>
<keyword evidence="2" id="KW-1185">Reference proteome</keyword>
<sequence>MRTLIDFRAARVFAVPTSDGLRVGALVEGPQGWGEFSPPPDADDALAARWLTAAMEPSTVGWPDAVRGQVPVAAARIAVSPSSSGTDIEHVQAVADRLTNGEVLRCVVPVDDVEAAVRVIRDLSRMAPAVDIVELSCDSADSAEAVRSRVDMPVAVDSEVLARAARPAQAADAVILSSGPLGGVRRALRRAELTGLPALVNLVALTSIGVAGDVALAASVPDLRYPCGPVPSWLAEVDLVSAPRSLSGAGAFLPAAPTPASPDAARLARCEVTDPATLERWRALLQRAGEAR</sequence>
<dbReference type="Pfam" id="PF18374">
    <property type="entry name" value="Enolase_like_N"/>
    <property type="match status" value="1"/>
</dbReference>
<dbReference type="EMBL" id="AP022563">
    <property type="protein sequence ID" value="BBX16324.1"/>
    <property type="molecule type" value="Genomic_DNA"/>
</dbReference>
<dbReference type="KEGG" id="mdu:MDUV_11840"/>
<dbReference type="RefSeq" id="WP_098002668.1">
    <property type="nucleotide sequence ID" value="NZ_AP022563.1"/>
</dbReference>
<protein>
    <submittedName>
        <fullName evidence="1">O-succinylbenzoate synthase</fullName>
    </submittedName>
</protein>
<dbReference type="AlphaFoldDB" id="A0A7I7JYE0"/>
<name>A0A7I7JYE0_9MYCO</name>
<dbReference type="SUPFAM" id="SSF51604">
    <property type="entry name" value="Enolase C-terminal domain-like"/>
    <property type="match status" value="1"/>
</dbReference>
<dbReference type="InterPro" id="IPR029017">
    <property type="entry name" value="Enolase-like_N"/>
</dbReference>
<dbReference type="OrthoDB" id="3725747at2"/>
<accession>A0A7I7JYE0</accession>